<feature type="compositionally biased region" description="Polar residues" evidence="2">
    <location>
        <begin position="1"/>
        <end position="12"/>
    </location>
</feature>
<dbReference type="SUPFAM" id="SSF51120">
    <property type="entry name" value="beta-Roll"/>
    <property type="match status" value="1"/>
</dbReference>
<dbReference type="PRINTS" id="PR00313">
    <property type="entry name" value="CABNDNGRPT"/>
</dbReference>
<dbReference type="InterPro" id="IPR001343">
    <property type="entry name" value="Hemolysn_Ca-bd"/>
</dbReference>
<dbReference type="GO" id="GO:0005509">
    <property type="term" value="F:calcium ion binding"/>
    <property type="evidence" value="ECO:0007669"/>
    <property type="project" value="InterPro"/>
</dbReference>
<dbReference type="InterPro" id="IPR018511">
    <property type="entry name" value="Hemolysin-typ_Ca-bd_CS"/>
</dbReference>
<evidence type="ECO:0008006" key="5">
    <source>
        <dbReference type="Google" id="ProtNLM"/>
    </source>
</evidence>
<dbReference type="InterPro" id="IPR011049">
    <property type="entry name" value="Serralysin-like_metalloprot_C"/>
</dbReference>
<gene>
    <name evidence="3" type="ORF">PVE_P0089</name>
</gene>
<evidence type="ECO:0000313" key="4">
    <source>
        <dbReference type="Proteomes" id="UP000245431"/>
    </source>
</evidence>
<evidence type="ECO:0000256" key="1">
    <source>
        <dbReference type="ARBA" id="ARBA00022837"/>
    </source>
</evidence>
<evidence type="ECO:0000256" key="2">
    <source>
        <dbReference type="SAM" id="MobiDB-lite"/>
    </source>
</evidence>
<dbReference type="GO" id="GO:0005615">
    <property type="term" value="C:extracellular space"/>
    <property type="evidence" value="ECO:0007669"/>
    <property type="project" value="InterPro"/>
</dbReference>
<dbReference type="Gene3D" id="2.150.10.10">
    <property type="entry name" value="Serralysin-like metalloprotease, C-terminal"/>
    <property type="match status" value="1"/>
</dbReference>
<proteinExistence type="predicted"/>
<dbReference type="Pfam" id="PF00353">
    <property type="entry name" value="HemolysinCabind"/>
    <property type="match status" value="1"/>
</dbReference>
<accession>A0A1D3K9S8</accession>
<dbReference type="AlphaFoldDB" id="A0A1D3K9S8"/>
<organism evidence="3 4">
    <name type="scientific">Pseudomonas veronii 1YdBTEX2</name>
    <dbReference type="NCBI Taxonomy" id="1295141"/>
    <lineage>
        <taxon>Bacteria</taxon>
        <taxon>Pseudomonadati</taxon>
        <taxon>Pseudomonadota</taxon>
        <taxon>Gammaproteobacteria</taxon>
        <taxon>Pseudomonadales</taxon>
        <taxon>Pseudomonadaceae</taxon>
        <taxon>Pseudomonas</taxon>
    </lineage>
</organism>
<evidence type="ECO:0000313" key="3">
    <source>
        <dbReference type="EMBL" id="SBW85133.1"/>
    </source>
</evidence>
<dbReference type="EMBL" id="LT599585">
    <property type="protein sequence ID" value="SBW85133.1"/>
    <property type="molecule type" value="Genomic_DNA"/>
</dbReference>
<protein>
    <recommendedName>
        <fullName evidence="5">Calcium-binding protein</fullName>
    </recommendedName>
</protein>
<keyword evidence="3" id="KW-0614">Plasmid</keyword>
<reference evidence="4" key="1">
    <citation type="submission" date="2016-07" db="EMBL/GenBank/DDBJ databases">
        <authorList>
            <person name="Florea S."/>
            <person name="Webb J.S."/>
            <person name="Jaromczyk J."/>
            <person name="Schardl C.L."/>
        </authorList>
    </citation>
    <scope>NUCLEOTIDE SEQUENCE [LARGE SCALE GENOMIC DNA]</scope>
    <source>
        <strain evidence="4">1YdBTEX2</strain>
        <plasmid evidence="4">Plasmid pve_Plasmid</plasmid>
    </source>
</reference>
<sequence>MTESKTVSSGSLPTLIGTSGPDVLRGDDTSEIIRGEGGADRIYGNGGDDIISGGLGRDILDGGAGADVYVYNNVTESYQGGGQDHADLIRNFVGAGNDRIDVSALGFTGLGDGHGGTLTVAVNDAGTRTYLKSYAYGEDGNRFEVAFDGDIKQYLTEDKIIFADTNVAASSDQIAALSVDSELAPIELLGVLPDDPSVIG</sequence>
<dbReference type="PROSITE" id="PS00330">
    <property type="entry name" value="HEMOLYSIN_CALCIUM"/>
    <property type="match status" value="2"/>
</dbReference>
<name>A0A1D3K9S8_PSEVE</name>
<feature type="region of interest" description="Disordered" evidence="2">
    <location>
        <begin position="1"/>
        <end position="26"/>
    </location>
</feature>
<geneLocation type="plasmid" evidence="4">
    <name>pve_Plasmid</name>
</geneLocation>
<dbReference type="Proteomes" id="UP000245431">
    <property type="component" value="Plasmid PVE_plasmid"/>
</dbReference>
<keyword evidence="1" id="KW-0106">Calcium</keyword>